<dbReference type="PANTHER" id="PTHR43798">
    <property type="entry name" value="MONOACYLGLYCEROL LIPASE"/>
    <property type="match status" value="1"/>
</dbReference>
<gene>
    <name evidence="2" type="ORF">H9L01_04450</name>
</gene>
<evidence type="ECO:0000313" key="3">
    <source>
        <dbReference type="Proteomes" id="UP000515928"/>
    </source>
</evidence>
<accession>A0A7G9S185</accession>
<feature type="transmembrane region" description="Helical" evidence="1">
    <location>
        <begin position="7"/>
        <end position="27"/>
    </location>
</feature>
<keyword evidence="1" id="KW-0812">Transmembrane</keyword>
<evidence type="ECO:0000313" key="2">
    <source>
        <dbReference type="EMBL" id="QNN61610.1"/>
    </source>
</evidence>
<dbReference type="Proteomes" id="UP000515928">
    <property type="component" value="Chromosome"/>
</dbReference>
<dbReference type="SUPFAM" id="SSF53474">
    <property type="entry name" value="alpha/beta-Hydrolases"/>
    <property type="match status" value="1"/>
</dbReference>
<evidence type="ECO:0000256" key="1">
    <source>
        <dbReference type="SAM" id="Phobius"/>
    </source>
</evidence>
<dbReference type="PANTHER" id="PTHR43798:SF33">
    <property type="entry name" value="HYDROLASE, PUTATIVE (AFU_ORTHOLOGUE AFUA_2G14860)-RELATED"/>
    <property type="match status" value="1"/>
</dbReference>
<protein>
    <submittedName>
        <fullName evidence="2">Alpha/beta hydrolase</fullName>
    </submittedName>
</protein>
<dbReference type="Gene3D" id="3.40.50.1820">
    <property type="entry name" value="alpha/beta hydrolase"/>
    <property type="match status" value="1"/>
</dbReference>
<dbReference type="GO" id="GO:0016787">
    <property type="term" value="F:hydrolase activity"/>
    <property type="evidence" value="ECO:0007669"/>
    <property type="project" value="UniProtKB-KW"/>
</dbReference>
<dbReference type="GO" id="GO:0016020">
    <property type="term" value="C:membrane"/>
    <property type="evidence" value="ECO:0007669"/>
    <property type="project" value="TreeGrafter"/>
</dbReference>
<dbReference type="RefSeq" id="WP_187534809.1">
    <property type="nucleotide sequence ID" value="NZ_CBCSHU010000003.1"/>
</dbReference>
<dbReference type="KEGG" id="eio:H9L01_04450"/>
<keyword evidence="1" id="KW-1133">Transmembrane helix</keyword>
<organism evidence="2 3">
    <name type="scientific">Erysipelothrix inopinata</name>
    <dbReference type="NCBI Taxonomy" id="225084"/>
    <lineage>
        <taxon>Bacteria</taxon>
        <taxon>Bacillati</taxon>
        <taxon>Bacillota</taxon>
        <taxon>Erysipelotrichia</taxon>
        <taxon>Erysipelotrichales</taxon>
        <taxon>Erysipelotrichaceae</taxon>
        <taxon>Erysipelothrix</taxon>
    </lineage>
</organism>
<dbReference type="InterPro" id="IPR029058">
    <property type="entry name" value="AB_hydrolase_fold"/>
</dbReference>
<keyword evidence="3" id="KW-1185">Reference proteome</keyword>
<keyword evidence="1" id="KW-0472">Membrane</keyword>
<dbReference type="AlphaFoldDB" id="A0A7G9S185"/>
<reference evidence="2 3" key="1">
    <citation type="submission" date="2020-08" db="EMBL/GenBank/DDBJ databases">
        <title>Genome sequence of Erysipelothrix inopinata DSM 15511T.</title>
        <authorList>
            <person name="Hyun D.-W."/>
            <person name="Bae J.-W."/>
        </authorList>
    </citation>
    <scope>NUCLEOTIDE SEQUENCE [LARGE SCALE GENOMIC DNA]</scope>
    <source>
        <strain evidence="2 3">DSM 15511</strain>
    </source>
</reference>
<dbReference type="EMBL" id="CP060715">
    <property type="protein sequence ID" value="QNN61610.1"/>
    <property type="molecule type" value="Genomic_DNA"/>
</dbReference>
<sequence length="309" mass="34374">MNKVLKVFVIILLSILIIIGLVFGGIFTNNKIKLGKESVKISEYGQRIKVGEKEMQVSILGQGDDTLVLLPGYLTGAPTLDFKLLTDELSIDHKVVVIEPLGYGMSDDTDAPRTVENLVNEVHSALDSLDIKEYSLVTHSIWGVYALKYIEMYPNEVNLLVGIDSSLPSQGGADDNQESMINFLAKSGIYRILSSTGDDFLNTPPMDEEFKQQFKYISLHSIGSKATQNEGYEMKNNFDKTMNSTYPIDLPVLYILASESVESDSNWIPIHEAMLENSSKSKLIVLEGSHYLHHTQSKTIASELNNFSN</sequence>
<dbReference type="InterPro" id="IPR050266">
    <property type="entry name" value="AB_hydrolase_sf"/>
</dbReference>
<name>A0A7G9S185_9FIRM</name>
<keyword evidence="2" id="KW-0378">Hydrolase</keyword>
<proteinExistence type="predicted"/>